<dbReference type="Pfam" id="PF07001">
    <property type="entry name" value="BAT2_N"/>
    <property type="match status" value="1"/>
</dbReference>
<feature type="region of interest" description="Disordered" evidence="2">
    <location>
        <begin position="666"/>
        <end position="704"/>
    </location>
</feature>
<dbReference type="Proteomes" id="UP000437017">
    <property type="component" value="Unassembled WGS sequence"/>
</dbReference>
<dbReference type="InterPro" id="IPR033184">
    <property type="entry name" value="PRRC2"/>
</dbReference>
<feature type="region of interest" description="Disordered" evidence="2">
    <location>
        <begin position="1116"/>
        <end position="1159"/>
    </location>
</feature>
<feature type="compositionally biased region" description="Basic and acidic residues" evidence="2">
    <location>
        <begin position="886"/>
        <end position="902"/>
    </location>
</feature>
<feature type="compositionally biased region" description="Polar residues" evidence="2">
    <location>
        <begin position="1961"/>
        <end position="1971"/>
    </location>
</feature>
<evidence type="ECO:0000256" key="1">
    <source>
        <dbReference type="ARBA" id="ARBA00022553"/>
    </source>
</evidence>
<keyword evidence="5" id="KW-1185">Reference proteome</keyword>
<feature type="compositionally biased region" description="Basic and acidic residues" evidence="2">
    <location>
        <begin position="496"/>
        <end position="516"/>
    </location>
</feature>
<proteinExistence type="predicted"/>
<feature type="compositionally biased region" description="Polar residues" evidence="2">
    <location>
        <begin position="2232"/>
        <end position="2249"/>
    </location>
</feature>
<feature type="compositionally biased region" description="Low complexity" evidence="2">
    <location>
        <begin position="1750"/>
        <end position="1766"/>
    </location>
</feature>
<feature type="compositionally biased region" description="Basic and acidic residues" evidence="2">
    <location>
        <begin position="1621"/>
        <end position="1662"/>
    </location>
</feature>
<comment type="caution">
    <text evidence="4">The sequence shown here is derived from an EMBL/GenBank/DDBJ whole genome shotgun (WGS) entry which is preliminary data.</text>
</comment>
<dbReference type="PANTHER" id="PTHR14038:SF4">
    <property type="entry name" value="PROTEIN PRRC2B"/>
    <property type="match status" value="1"/>
</dbReference>
<protein>
    <recommendedName>
        <fullName evidence="3">BAT2 N-terminal domain-containing protein</fullName>
    </recommendedName>
</protein>
<dbReference type="GO" id="GO:0030154">
    <property type="term" value="P:cell differentiation"/>
    <property type="evidence" value="ECO:0007669"/>
    <property type="project" value="TreeGrafter"/>
</dbReference>
<feature type="region of interest" description="Disordered" evidence="2">
    <location>
        <begin position="1986"/>
        <end position="2012"/>
    </location>
</feature>
<organism evidence="4 5">
    <name type="scientific">Balaenoptera physalus</name>
    <name type="common">Fin whale</name>
    <name type="synonym">Balaena physalus</name>
    <dbReference type="NCBI Taxonomy" id="9770"/>
    <lineage>
        <taxon>Eukaryota</taxon>
        <taxon>Metazoa</taxon>
        <taxon>Chordata</taxon>
        <taxon>Craniata</taxon>
        <taxon>Vertebrata</taxon>
        <taxon>Euteleostomi</taxon>
        <taxon>Mammalia</taxon>
        <taxon>Eutheria</taxon>
        <taxon>Laurasiatheria</taxon>
        <taxon>Artiodactyla</taxon>
        <taxon>Whippomorpha</taxon>
        <taxon>Cetacea</taxon>
        <taxon>Mysticeti</taxon>
        <taxon>Balaenopteridae</taxon>
        <taxon>Balaenoptera</taxon>
    </lineage>
</organism>
<feature type="region of interest" description="Disordered" evidence="2">
    <location>
        <begin position="2232"/>
        <end position="2320"/>
    </location>
</feature>
<feature type="region of interest" description="Disordered" evidence="2">
    <location>
        <begin position="1577"/>
        <end position="1662"/>
    </location>
</feature>
<evidence type="ECO:0000256" key="2">
    <source>
        <dbReference type="SAM" id="MobiDB-lite"/>
    </source>
</evidence>
<keyword evidence="1" id="KW-0597">Phosphoprotein</keyword>
<feature type="compositionally biased region" description="Polar residues" evidence="2">
    <location>
        <begin position="254"/>
        <end position="273"/>
    </location>
</feature>
<feature type="compositionally biased region" description="Basic and acidic residues" evidence="2">
    <location>
        <begin position="474"/>
        <end position="483"/>
    </location>
</feature>
<evidence type="ECO:0000313" key="4">
    <source>
        <dbReference type="EMBL" id="KAB0407126.1"/>
    </source>
</evidence>
<feature type="compositionally biased region" description="Basic and acidic residues" evidence="2">
    <location>
        <begin position="938"/>
        <end position="948"/>
    </location>
</feature>
<feature type="compositionally biased region" description="Low complexity" evidence="2">
    <location>
        <begin position="2250"/>
        <end position="2263"/>
    </location>
</feature>
<feature type="region of interest" description="Disordered" evidence="2">
    <location>
        <begin position="212"/>
        <end position="297"/>
    </location>
</feature>
<feature type="region of interest" description="Disordered" evidence="2">
    <location>
        <begin position="1233"/>
        <end position="1261"/>
    </location>
</feature>
<dbReference type="EMBL" id="SGJD01000083">
    <property type="protein sequence ID" value="KAB0407126.1"/>
    <property type="molecule type" value="Genomic_DNA"/>
</dbReference>
<dbReference type="InterPro" id="IPR009738">
    <property type="entry name" value="BAT2_N"/>
</dbReference>
<accession>A0A6A1QMB2</accession>
<feature type="compositionally biased region" description="Low complexity" evidence="2">
    <location>
        <begin position="1595"/>
        <end position="1604"/>
    </location>
</feature>
<dbReference type="PANTHER" id="PTHR14038">
    <property type="entry name" value="BAT2 HLA-B-ASSOCIATED TRANSCRIPT 2"/>
    <property type="match status" value="1"/>
</dbReference>
<feature type="compositionally biased region" description="Basic and acidic residues" evidence="2">
    <location>
        <begin position="981"/>
        <end position="990"/>
    </location>
</feature>
<reference evidence="4 5" key="1">
    <citation type="journal article" date="2019" name="PLoS ONE">
        <title>Genomic analyses reveal an absence of contemporary introgressive admixture between fin whales and blue whales, despite known hybrids.</title>
        <authorList>
            <person name="Westbury M.V."/>
            <person name="Petersen B."/>
            <person name="Lorenzen E.D."/>
        </authorList>
    </citation>
    <scope>NUCLEOTIDE SEQUENCE [LARGE SCALE GENOMIC DNA]</scope>
    <source>
        <strain evidence="4">FinWhale-01</strain>
    </source>
</reference>
<feature type="region of interest" description="Disordered" evidence="2">
    <location>
        <begin position="1942"/>
        <end position="1971"/>
    </location>
</feature>
<feature type="compositionally biased region" description="Low complexity" evidence="2">
    <location>
        <begin position="1236"/>
        <end position="1248"/>
    </location>
</feature>
<feature type="region of interest" description="Disordered" evidence="2">
    <location>
        <begin position="1738"/>
        <end position="1766"/>
    </location>
</feature>
<evidence type="ECO:0000313" key="5">
    <source>
        <dbReference type="Proteomes" id="UP000437017"/>
    </source>
</evidence>
<feature type="region of interest" description="Disordered" evidence="2">
    <location>
        <begin position="1449"/>
        <end position="1476"/>
    </location>
</feature>
<feature type="non-terminal residue" evidence="4">
    <location>
        <position position="1"/>
    </location>
</feature>
<feature type="region of interest" description="Disordered" evidence="2">
    <location>
        <begin position="438"/>
        <end position="595"/>
    </location>
</feature>
<name>A0A6A1QMB2_BALPH</name>
<gene>
    <name evidence="4" type="ORF">E2I00_004282</name>
</gene>
<sequence length="2320" mass="247850">GKDGKSKYSTLSLFDKYKGKSVDSIRSSVIPRHGLQSLGKVATARRMPPPANLPSLKSENKGNDPNIVISYAPVASKASGIFNEASVLKHVCQPGTEGSAERQRAGLSYQVSFQCDGLSAAGVAAAAGFAEICLQFAETDTVHQSGGRCWGPGPNGCLGVGASELPGAGDLWELSLRSVALRDVLIPEANLTSLRASSRLLSFSPEEFPTLKAAGGQDKAGKEKGVLDLSYGPGPSLRPQNVTSWREGGGRNIISATSLSASPTELGSRNSSAGDGAPSSSCTSDSKDPSLRPAQPVRKGASQFMGNVYHPPTYHDMLPAFNLGHYQKTLFIDVVFQMCSPQSSENQSTVERGTFPLPQLRLEPRVPFRQFQMNDQDGKENRLGMTRPIRPLRQLAERAPRPTIINAENLRGLDDLDTDADDGWAGLHEEVDYSEKLKFSDDEEEEEVVKDGRPKCVTSRQSKSSMGSVFRQQSVDDKEDKPPPRQKFVQSEMSEAVERARKRREEEERRAREERKHARTHGNAAGFVIAGSPEFSAQEAPNTFSEEAPTAPAAVAQSGGSEEGAREPGSPAQEFSKYQKSLPPRFQRQQQQEQLYKMQHWQPVCPPPSHPQRTFYPHQPQVLGFDPRWMVMPPYVDPRIPPTRTPVDFYPSALHPSGLMKPMMAQDSLSGTGCRSEDQSCVPPLPERKSKGYSLPHPKSSDTLAMDMHVRNESSYSASPGRSGGVSARRNLLEERGEEYLSAFDKKAPADFDSCVSSQRIGQELLFPPQENVQEAGAPGSHTPNLRCSALEPDFAPAEKKPEYSDWDVSRQPKAADPDTRVEKEAPQEELSFSVSSWEKEGSPGRQPALEPAWTPEARGAGSQHPEQTSRTRRSGPIKKPVLKALKVEDKEKELDKVKPELGEGSARPARETGPLAYQNSSDHANEEWETASESSDFSERRERRDGPGPEPEPQADGLPGASAGEKKELAKRSFSGQRPLVDRQSRKLEPGGFGEKSVRPGGGETSPRYESHQSGTPLKAKRSPDDTLPGGLGCSSGSGHYTLERAAHATSDIPEASCEKAEKEAQLAAQRAGEQGETMKPFDLNYGNAIVENCGSSPGEETEVGSVVAEGFIEGDWSRVTPAETGPSRTQASVSPEVHPPSTVLQPEWDETHHPGNHEGWRLCTQNGVGAEHCSLAPQSQVTAHWSLPGAVPVKGRSLSSRIPPRFAKKQNHLCLEQGDGTVPGSSLGTEIWESSGQGKSSGSGLSRAAHGRLTGSGPLMRERPALGPAMDATLAPRAAAASEQMSDFPCLKFGGEESIPYPVMEKDGPHPRPAEVTRGVGLTLPTPEEQQTTAQESRSPEAFLSVLCALSSAEGSFCQLLPKCCLRFETRLGILQHLVGCSDQGSVGDFTGPLDLKKSICACACFSGSVGPLRRPDSLSSSLAALPIQASTGDSWAKAATAFAGTEPGSAEVSGRRAPGVCSRPPPSQRPARALPGRAVSLARHWSPVLRSDLREGPVWEGGRAGMAREQPPWVGGVRASPRHRAVVTSAAGPTRACDDGLGPGTCRAAQSHSAGRQAERGWALTLLCPAQQGFKSSQGDSGVDLSAESRESSATSSQRSSPYGTLKPEEVSGPGLEPKADGHKEQTQKQSEPKVLRPSREPGREKRGASFLGGHRETSGHLAHVDSDFSLQPASASGPAGNPVVKLQDALASNAGLAQSIPILRRDHHIQRAIGLSQMSFPTADLTLKMESARKAWENSPSLPEQSSPAGAGSGLQPPSSGAASSGVSYSSFGGVSMPPMPVASVTCFLGWEAGPCDFGLVRLFRLLERGLIRDLALGQTVSHEKLSELCPLLRDITQGDGGHGWGRHANETSSRLGSALYQLSPILSCHRPRHCVGAPREPILLTLHCGLNSREMKRKVTERPRQPSFIMNPPAPTCGAVGERVSWGRQAAASPSSWALGRAGAQAQPCTLPPPTDSQDLLEQQPPATSLPGWPCVCKSAPAGSSDDTSAAELPTGDDGEPGGPAGLSCALAGEFTETEFSLVIRYPSDEEKKGLDSQAWMPQAQLGLRGGLPVSQSQEIFSSLQPFSLWAFSLCRLLLCAPLLWGGCEGELRCGRAVARPCPFSPCPPAPCLLYLLAASRCLWPTLSVSPVLSQVYMHPSLSPPSTMILSGGTALKPPYSAFPGMQPLEMVKPQSGSPYQPMSGNQALVYEGQLGQAAGLGASQMLDSQLPQSSQMEMKGFHFADSKQNVSSGGSMPSPQTYRPSSASPSGKPSGSAVNMGSVQGHYVQQAKQRVDEKPSLGAVKLQEAPSAASQMKRTGAIKPRAVKVEESKA</sequence>
<dbReference type="OrthoDB" id="1939715at2759"/>
<feature type="region of interest" description="Disordered" evidence="2">
    <location>
        <begin position="766"/>
        <end position="1080"/>
    </location>
</feature>
<feature type="compositionally biased region" description="Basic and acidic residues" evidence="2">
    <location>
        <begin position="797"/>
        <end position="827"/>
    </location>
</feature>
<evidence type="ECO:0000259" key="3">
    <source>
        <dbReference type="Pfam" id="PF07001"/>
    </source>
</evidence>
<feature type="compositionally biased region" description="Polar residues" evidence="2">
    <location>
        <begin position="458"/>
        <end position="473"/>
    </location>
</feature>
<feature type="domain" description="BAT2 N-terminal" evidence="3">
    <location>
        <begin position="1"/>
        <end position="103"/>
    </location>
</feature>